<dbReference type="Proteomes" id="UP000036947">
    <property type="component" value="Unassembled WGS sequence"/>
</dbReference>
<proteinExistence type="predicted"/>
<reference evidence="1 2" key="1">
    <citation type="journal article" date="2015" name="BMC Genomics">
        <title>The genome of the truffle-parasite Tolypocladium ophioglossoides and the evolution of antifungal peptaibiotics.</title>
        <authorList>
            <person name="Quandt C.A."/>
            <person name="Bushley K.E."/>
            <person name="Spatafora J.W."/>
        </authorList>
    </citation>
    <scope>NUCLEOTIDE SEQUENCE [LARGE SCALE GENOMIC DNA]</scope>
    <source>
        <strain evidence="1 2">CBS 100239</strain>
    </source>
</reference>
<evidence type="ECO:0000313" key="1">
    <source>
        <dbReference type="EMBL" id="KND86174.1"/>
    </source>
</evidence>
<keyword evidence="2" id="KW-1185">Reference proteome</keyword>
<accession>A0A0L0MWL7</accession>
<sequence length="240" mass="27554">MSEVEYRLFGRGASTYESNEMIENVQGQLGTSTTSNFKQHTPIHHQMRRPPKLPGKDLEKIRKRKLARVTSLSHRLIGHEPLNSFAENCQKTIADWILLLRKTTLPSDIESSDPCIITAFKAVDSIICGQQGTYLLRRLAYVQFMRLFTSLEAIIKSERETRRIFREPGYGNASIAIDIYMSAQESHLHPDKLRRELRERKRAGRSWKVLAGPSPLFTMLYSEASEPIKIRRRNLKVGGD</sequence>
<name>A0A0L0MWL7_TOLOC</name>
<organism evidence="1 2">
    <name type="scientific">Tolypocladium ophioglossoides (strain CBS 100239)</name>
    <name type="common">Snaketongue truffleclub</name>
    <name type="synonym">Elaphocordyceps ophioglossoides</name>
    <dbReference type="NCBI Taxonomy" id="1163406"/>
    <lineage>
        <taxon>Eukaryota</taxon>
        <taxon>Fungi</taxon>
        <taxon>Dikarya</taxon>
        <taxon>Ascomycota</taxon>
        <taxon>Pezizomycotina</taxon>
        <taxon>Sordariomycetes</taxon>
        <taxon>Hypocreomycetidae</taxon>
        <taxon>Hypocreales</taxon>
        <taxon>Ophiocordycipitaceae</taxon>
        <taxon>Tolypocladium</taxon>
    </lineage>
</organism>
<dbReference type="OrthoDB" id="5242801at2759"/>
<dbReference type="STRING" id="1163406.A0A0L0MWL7"/>
<comment type="caution">
    <text evidence="1">The sequence shown here is derived from an EMBL/GenBank/DDBJ whole genome shotgun (WGS) entry which is preliminary data.</text>
</comment>
<protein>
    <submittedName>
        <fullName evidence="1">Uncharacterized protein</fullName>
    </submittedName>
</protein>
<dbReference type="AlphaFoldDB" id="A0A0L0MWL7"/>
<dbReference type="EMBL" id="LFRF01000073">
    <property type="protein sequence ID" value="KND86174.1"/>
    <property type="molecule type" value="Genomic_DNA"/>
</dbReference>
<evidence type="ECO:0000313" key="2">
    <source>
        <dbReference type="Proteomes" id="UP000036947"/>
    </source>
</evidence>
<gene>
    <name evidence="1" type="ORF">TOPH_09198</name>
</gene>